<dbReference type="AlphaFoldDB" id="A0A0N4XDT9"/>
<evidence type="ECO:0000313" key="3">
    <source>
        <dbReference type="EMBL" id="VDL63586.1"/>
    </source>
</evidence>
<accession>A0A0N4XDT9</accession>
<reference evidence="3 4" key="2">
    <citation type="submission" date="2018-11" db="EMBL/GenBank/DDBJ databases">
        <authorList>
            <consortium name="Pathogen Informatics"/>
        </authorList>
    </citation>
    <scope>NUCLEOTIDE SEQUENCE [LARGE SCALE GENOMIC DNA]</scope>
</reference>
<dbReference type="SMART" id="SM00164">
    <property type="entry name" value="TBC"/>
    <property type="match status" value="1"/>
</dbReference>
<evidence type="ECO:0000256" key="1">
    <source>
        <dbReference type="SAM" id="Coils"/>
    </source>
</evidence>
<dbReference type="Gene3D" id="1.10.472.80">
    <property type="entry name" value="Ypt/Rab-GAP domain of gyp1p, domain 3"/>
    <property type="match status" value="1"/>
</dbReference>
<dbReference type="WBParaSite" id="NBR_0000069101-mRNA-1">
    <property type="protein sequence ID" value="NBR_0000069101-mRNA-1"/>
    <property type="gene ID" value="NBR_0000069101"/>
</dbReference>
<dbReference type="Pfam" id="PF00566">
    <property type="entry name" value="RabGAP-TBC"/>
    <property type="match status" value="1"/>
</dbReference>
<dbReference type="PANTHER" id="PTHR47219">
    <property type="entry name" value="RAB GTPASE-ACTIVATING PROTEIN 1-LIKE"/>
    <property type="match status" value="1"/>
</dbReference>
<gene>
    <name evidence="3" type="ORF">NBR_LOCUS692</name>
</gene>
<sequence length="596" mass="69098">MSTRCVELEDMNAALKETVDKLQRGLLLARNHNEILNRMKTLTCDDDTRALLLAKETEITDLQLSNNQRCRQLRELQAEVSAQNSQIIELNESVDVLRDNLRKKEEMLMNLCEEVEQGMEVESQSIQRCEEAERAVFEEQNVRDLNELRDLVEGYRAQNEFLNKEIVCGSSLLVLHKMVRSLEERERGWQKQFAEVEGCYYQMKSRYLMVLNHFKVTKKGDNAVEDVNKWLQIVKSVIYWSETQHPRSELVAQLAQVTSYVNIQGTSNGDLLNLAAECADKSAQCMEAANLEQSKENMLWLQSWDAFVVNWVGRPLVESQELKTLIRTGIPEAYRSRMWKGLIQLAMKEKLTENGNGYYSSMLRKTLVQQEDGIYDTSVKQIDLDLIRTLSANKMFSDPDSEKVKQLRRVLYAYRNHDPVIGYCQGLNRIAAVALLYLDEEDAFWFLVTFTELQPPNYYASNLIGAVADQKKLPRLAAHLRQFEVDLSLFALSWFLTCFVDVMPHHIYLPIFDDFLYEGNKSLFRFALAILKMCETAVLQSKTVSMVHACLSRPRQFITDYRSLAQIAFNDMNPFPQRQIETKRAVYLTQLQVRMF</sequence>
<dbReference type="Gene3D" id="1.10.10.750">
    <property type="entry name" value="Ypt/Rab-GAP domain of gyp1p, domain 1"/>
    <property type="match status" value="1"/>
</dbReference>
<dbReference type="InterPro" id="IPR000195">
    <property type="entry name" value="Rab-GAP-TBC_dom"/>
</dbReference>
<name>A0A0N4XDT9_NIPBR</name>
<dbReference type="EMBL" id="UYSL01000360">
    <property type="protein sequence ID" value="VDL63586.1"/>
    <property type="molecule type" value="Genomic_DNA"/>
</dbReference>
<dbReference type="STRING" id="27835.A0A0N4XDT9"/>
<evidence type="ECO:0000313" key="5">
    <source>
        <dbReference type="WBParaSite" id="NBR_0000069101-mRNA-1"/>
    </source>
</evidence>
<dbReference type="OMA" id="NDYMAIN"/>
<evidence type="ECO:0000259" key="2">
    <source>
        <dbReference type="PROSITE" id="PS50086"/>
    </source>
</evidence>
<proteinExistence type="predicted"/>
<protein>
    <submittedName>
        <fullName evidence="5">Rab-GAP TBC domain-containing protein</fullName>
    </submittedName>
</protein>
<dbReference type="PANTHER" id="PTHR47219:SF20">
    <property type="entry name" value="TBC1 DOMAIN FAMILY MEMBER 2B"/>
    <property type="match status" value="1"/>
</dbReference>
<dbReference type="InterPro" id="IPR050302">
    <property type="entry name" value="Rab_GAP_TBC_domain"/>
</dbReference>
<organism evidence="5">
    <name type="scientific">Nippostrongylus brasiliensis</name>
    <name type="common">Rat hookworm</name>
    <dbReference type="NCBI Taxonomy" id="27835"/>
    <lineage>
        <taxon>Eukaryota</taxon>
        <taxon>Metazoa</taxon>
        <taxon>Ecdysozoa</taxon>
        <taxon>Nematoda</taxon>
        <taxon>Chromadorea</taxon>
        <taxon>Rhabditida</taxon>
        <taxon>Rhabditina</taxon>
        <taxon>Rhabditomorpha</taxon>
        <taxon>Strongyloidea</taxon>
        <taxon>Heligmosomidae</taxon>
        <taxon>Nippostrongylus</taxon>
    </lineage>
</organism>
<dbReference type="SUPFAM" id="SSF47923">
    <property type="entry name" value="Ypt/Rab-GAP domain of gyp1p"/>
    <property type="match status" value="2"/>
</dbReference>
<dbReference type="InterPro" id="IPR035969">
    <property type="entry name" value="Rab-GAP_TBC_sf"/>
</dbReference>
<feature type="coiled-coil region" evidence="1">
    <location>
        <begin position="73"/>
        <end position="114"/>
    </location>
</feature>
<dbReference type="GO" id="GO:0031267">
    <property type="term" value="F:small GTPase binding"/>
    <property type="evidence" value="ECO:0007669"/>
    <property type="project" value="TreeGrafter"/>
</dbReference>
<keyword evidence="4" id="KW-1185">Reference proteome</keyword>
<feature type="domain" description="Rab-GAP TBC" evidence="2">
    <location>
        <begin position="329"/>
        <end position="519"/>
    </location>
</feature>
<reference evidence="5" key="1">
    <citation type="submission" date="2017-02" db="UniProtKB">
        <authorList>
            <consortium name="WormBaseParasite"/>
        </authorList>
    </citation>
    <scope>IDENTIFICATION</scope>
</reference>
<keyword evidence="1" id="KW-0175">Coiled coil</keyword>
<dbReference type="FunFam" id="1.10.8.270:FF:000026">
    <property type="entry name" value="TBC (Tre-2/Bub2/Cdc16) domain family"/>
    <property type="match status" value="1"/>
</dbReference>
<dbReference type="PROSITE" id="PS50086">
    <property type="entry name" value="TBC_RABGAP"/>
    <property type="match status" value="1"/>
</dbReference>
<evidence type="ECO:0000313" key="4">
    <source>
        <dbReference type="Proteomes" id="UP000271162"/>
    </source>
</evidence>
<dbReference type="Proteomes" id="UP000271162">
    <property type="component" value="Unassembled WGS sequence"/>
</dbReference>
<dbReference type="GO" id="GO:0005096">
    <property type="term" value="F:GTPase activator activity"/>
    <property type="evidence" value="ECO:0007669"/>
    <property type="project" value="TreeGrafter"/>
</dbReference>
<dbReference type="Gene3D" id="1.10.8.270">
    <property type="entry name" value="putative rabgap domain of human tbc1 domain family member 14 like domains"/>
    <property type="match status" value="1"/>
</dbReference>